<dbReference type="PANTHER" id="PTHR34849">
    <property type="entry name" value="SSL5025 PROTEIN"/>
    <property type="match status" value="1"/>
</dbReference>
<dbReference type="EMBL" id="CP000464">
    <property type="protein sequence ID" value="ABI93334.1"/>
    <property type="molecule type" value="Genomic_DNA"/>
</dbReference>
<evidence type="ECO:0000313" key="1">
    <source>
        <dbReference type="EMBL" id="ABI93334.1"/>
    </source>
</evidence>
<dbReference type="AlphaFoldDB" id="Q07GR5"/>
<proteinExistence type="predicted"/>
<evidence type="ECO:0000313" key="2">
    <source>
        <dbReference type="Proteomes" id="UP000007029"/>
    </source>
</evidence>
<dbReference type="PANTHER" id="PTHR34849:SF3">
    <property type="entry name" value="SSR2962 PROTEIN"/>
    <property type="match status" value="1"/>
</dbReference>
<reference evidence="1 2" key="1">
    <citation type="journal article" date="2007" name="J. Bacteriol.">
        <title>The complete genome sequence of Roseobacter denitrificans reveals a mixotrophic rather than photosynthetic metabolism.</title>
        <authorList>
            <person name="Swingley W.D."/>
            <person name="Sadekar S."/>
            <person name="Mastrian S.D."/>
            <person name="Matthies H.J."/>
            <person name="Hao J."/>
            <person name="Ramos H."/>
            <person name="Acharya C.R."/>
            <person name="Conrad A.L."/>
            <person name="Taylor H.L."/>
            <person name="Dejesa L.C."/>
            <person name="Shah M.K."/>
            <person name="O'huallachain M.E."/>
            <person name="Lince M.T."/>
            <person name="Blankenship R.E."/>
            <person name="Beatty J.T."/>
            <person name="Touchman J.W."/>
        </authorList>
    </citation>
    <scope>NUCLEOTIDE SEQUENCE [LARGE SCALE GENOMIC DNA]</scope>
    <source>
        <strain evidence="2">ATCC 33942 / OCh 114</strain>
        <plasmid evidence="1 2">pTB1</plasmid>
    </source>
</reference>
<protein>
    <recommendedName>
        <fullName evidence="3">DUF433 domain-containing protein</fullName>
    </recommendedName>
</protein>
<dbReference type="HOGENOM" id="CLU_1936532_0_0_5"/>
<organism evidence="1 2">
    <name type="scientific">Roseobacter denitrificans (strain ATCC 33942 / OCh 114)</name>
    <name type="common">Erythrobacter sp. (strain OCh 114)</name>
    <name type="synonym">Roseobacter denitrificans</name>
    <dbReference type="NCBI Taxonomy" id="375451"/>
    <lineage>
        <taxon>Bacteria</taxon>
        <taxon>Pseudomonadati</taxon>
        <taxon>Pseudomonadota</taxon>
        <taxon>Alphaproteobacteria</taxon>
        <taxon>Rhodobacterales</taxon>
        <taxon>Roseobacteraceae</taxon>
        <taxon>Roseobacter</taxon>
    </lineage>
</organism>
<sequence length="130" mass="14735">MEKKSKQRVWRFLRSSKKAKFGSLELSPGLMLNLDPLVSEVWGRTRVYLETRREHLVVDPEIFGGEPILKGTRITCRSVLGRIEGGETLEELVEDYPEISMEAFEAALVYAKAHPPRGRPSAGKPWRKAA</sequence>
<evidence type="ECO:0008006" key="3">
    <source>
        <dbReference type="Google" id="ProtNLM"/>
    </source>
</evidence>
<accession>Q07GR5</accession>
<keyword evidence="2" id="KW-1185">Reference proteome</keyword>
<dbReference type="Proteomes" id="UP000007029">
    <property type="component" value="Plasmid pTB1"/>
</dbReference>
<geneLocation type="plasmid" evidence="1 2">
    <name>pTB1</name>
</geneLocation>
<dbReference type="SUPFAM" id="SSF46689">
    <property type="entry name" value="Homeodomain-like"/>
    <property type="match status" value="1"/>
</dbReference>
<dbReference type="InterPro" id="IPR007367">
    <property type="entry name" value="DUF433"/>
</dbReference>
<dbReference type="InterPro" id="IPR036388">
    <property type="entry name" value="WH-like_DNA-bd_sf"/>
</dbReference>
<keyword evidence="1" id="KW-0614">Plasmid</keyword>
<name>Q07GR5_ROSDO</name>
<dbReference type="Gene3D" id="1.10.10.10">
    <property type="entry name" value="Winged helix-like DNA-binding domain superfamily/Winged helix DNA-binding domain"/>
    <property type="match status" value="1"/>
</dbReference>
<dbReference type="InterPro" id="IPR009057">
    <property type="entry name" value="Homeodomain-like_sf"/>
</dbReference>
<gene>
    <name evidence="1" type="ordered locus">RD1_A0033</name>
</gene>
<dbReference type="Pfam" id="PF04255">
    <property type="entry name" value="DUF433"/>
    <property type="match status" value="1"/>
</dbReference>
<dbReference type="KEGG" id="rde:RD1_A0033"/>